<dbReference type="InterPro" id="IPR032466">
    <property type="entry name" value="Metal_Hydrolase"/>
</dbReference>
<dbReference type="Proteomes" id="UP000014115">
    <property type="component" value="Unassembled WGS sequence"/>
</dbReference>
<keyword evidence="3" id="KW-0378">Hydrolase</keyword>
<dbReference type="InterPro" id="IPR006680">
    <property type="entry name" value="Amidohydro-rel"/>
</dbReference>
<feature type="chain" id="PRO_5003861543" evidence="1">
    <location>
        <begin position="20"/>
        <end position="426"/>
    </location>
</feature>
<evidence type="ECO:0000256" key="1">
    <source>
        <dbReference type="SAM" id="SignalP"/>
    </source>
</evidence>
<dbReference type="AlphaFoldDB" id="K2JLD1"/>
<dbReference type="Gene3D" id="3.20.20.140">
    <property type="entry name" value="Metal-dependent hydrolases"/>
    <property type="match status" value="1"/>
</dbReference>
<dbReference type="InterPro" id="IPR011059">
    <property type="entry name" value="Metal-dep_hydrolase_composite"/>
</dbReference>
<reference evidence="3 4" key="1">
    <citation type="journal article" date="2012" name="J. Bacteriol.">
        <title>Genome Sequence of Idiomarina xiamenensis Type Strain 10-D-4.</title>
        <authorList>
            <person name="Lai Q."/>
            <person name="Wang L."/>
            <person name="Wang W."/>
            <person name="Shao Z."/>
        </authorList>
    </citation>
    <scope>NUCLEOTIDE SEQUENCE [LARGE SCALE GENOMIC DNA]</scope>
    <source>
        <strain evidence="3 4">10-D-4</strain>
    </source>
</reference>
<dbReference type="Gene3D" id="2.30.40.10">
    <property type="entry name" value="Urease, subunit C, domain 1"/>
    <property type="match status" value="1"/>
</dbReference>
<dbReference type="SUPFAM" id="SSF51556">
    <property type="entry name" value="Metallo-dependent hydrolases"/>
    <property type="match status" value="1"/>
</dbReference>
<proteinExistence type="predicted"/>
<evidence type="ECO:0000313" key="4">
    <source>
        <dbReference type="Proteomes" id="UP000014115"/>
    </source>
</evidence>
<dbReference type="STRING" id="740709.A10D4_06281"/>
<dbReference type="RefSeq" id="WP_008488421.1">
    <property type="nucleotide sequence ID" value="NZ_AMRG01000006.1"/>
</dbReference>
<dbReference type="InterPro" id="IPR051781">
    <property type="entry name" value="Metallo-dep_Hydrolase"/>
</dbReference>
<name>K2JLD1_9GAMM</name>
<evidence type="ECO:0000313" key="3">
    <source>
        <dbReference type="EMBL" id="EKE84276.1"/>
    </source>
</evidence>
<dbReference type="OrthoDB" id="783596at2"/>
<dbReference type="PANTHER" id="PTHR43135">
    <property type="entry name" value="ALPHA-D-RIBOSE 1-METHYLPHOSPHONATE 5-TRIPHOSPHATE DIPHOSPHATASE"/>
    <property type="match status" value="1"/>
</dbReference>
<dbReference type="GO" id="GO:0016810">
    <property type="term" value="F:hydrolase activity, acting on carbon-nitrogen (but not peptide) bonds"/>
    <property type="evidence" value="ECO:0007669"/>
    <property type="project" value="InterPro"/>
</dbReference>
<dbReference type="SUPFAM" id="SSF51338">
    <property type="entry name" value="Composite domain of metallo-dependent hydrolases"/>
    <property type="match status" value="1"/>
</dbReference>
<dbReference type="Pfam" id="PF01979">
    <property type="entry name" value="Amidohydro_1"/>
    <property type="match status" value="1"/>
</dbReference>
<feature type="signal peptide" evidence="1">
    <location>
        <begin position="1"/>
        <end position="19"/>
    </location>
</feature>
<protein>
    <submittedName>
        <fullName evidence="3">Amidohydrolase</fullName>
    </submittedName>
</protein>
<feature type="domain" description="Amidohydrolase-related" evidence="2">
    <location>
        <begin position="316"/>
        <end position="390"/>
    </location>
</feature>
<keyword evidence="4" id="KW-1185">Reference proteome</keyword>
<organism evidence="3 4">
    <name type="scientific">Idiomarina xiamenensis 10-D-4</name>
    <dbReference type="NCBI Taxonomy" id="740709"/>
    <lineage>
        <taxon>Bacteria</taxon>
        <taxon>Pseudomonadati</taxon>
        <taxon>Pseudomonadota</taxon>
        <taxon>Gammaproteobacteria</taxon>
        <taxon>Alteromonadales</taxon>
        <taxon>Idiomarinaceae</taxon>
        <taxon>Idiomarina</taxon>
    </lineage>
</organism>
<accession>K2JLD1</accession>
<sequence>MKRLLTALTAVAVAATVHAHDMVPGEPQTQAILLQGGTLHTVANGTLENTDLLFEQGKITAIGDAIEVPSDARVIDVSGQHVYPGIIAMDTVLGLVEIEAVRATRDTDEVGPVHPEVSGHVAYNPDSEVIPTVRYNGITHAQVVPQGDLIMGRSSLMKTDGWTWVDASEQTNLGIHVSWPNTAISDAWWERRSPEEQRKAQAEARQRLQQVFVDAKAYYEAKQADKSIAKDIRWEAMTGLFDGSEKLYVHADDKRQIEQALAFAREYGFQLVIVGGRDAWRIIEPLRAAQVPVVYGAPYGLPSRDDESYDQAFRAPSQLIQAGVQVAIAIPGYWDIRNLPFAAGNTVAFGLDKEAALRAITLTPAEIMGVADRLGSLEVGKQASLIISQGDVMSQLGQDLSHMFINGAEVDLNNRHKQLYEKYKQK</sequence>
<evidence type="ECO:0000259" key="2">
    <source>
        <dbReference type="Pfam" id="PF01979"/>
    </source>
</evidence>
<gene>
    <name evidence="3" type="ORF">A10D4_06281</name>
</gene>
<dbReference type="EMBL" id="AMRG01000006">
    <property type="protein sequence ID" value="EKE84276.1"/>
    <property type="molecule type" value="Genomic_DNA"/>
</dbReference>
<comment type="caution">
    <text evidence="3">The sequence shown here is derived from an EMBL/GenBank/DDBJ whole genome shotgun (WGS) entry which is preliminary data.</text>
</comment>
<dbReference type="PATRIC" id="fig|740709.3.peg.1281"/>
<dbReference type="eggNOG" id="COG1228">
    <property type="taxonomic scope" value="Bacteria"/>
</dbReference>
<dbReference type="PANTHER" id="PTHR43135:SF3">
    <property type="entry name" value="ALPHA-D-RIBOSE 1-METHYLPHOSPHONATE 5-TRIPHOSPHATE DIPHOSPHATASE"/>
    <property type="match status" value="1"/>
</dbReference>
<keyword evidence="1" id="KW-0732">Signal</keyword>